<comment type="caution">
    <text evidence="1">The sequence shown here is derived from an EMBL/GenBank/DDBJ whole genome shotgun (WGS) entry which is preliminary data.</text>
</comment>
<proteinExistence type="predicted"/>
<dbReference type="Proteomes" id="UP000179057">
    <property type="component" value="Unassembled WGS sequence"/>
</dbReference>
<organism evidence="1 2">
    <name type="scientific">Candidatus Wolfebacteria bacterium RIFOXYD1_FULL_48_65</name>
    <dbReference type="NCBI Taxonomy" id="1802561"/>
    <lineage>
        <taxon>Bacteria</taxon>
        <taxon>Candidatus Wolfeibacteriota</taxon>
    </lineage>
</organism>
<accession>A0A1F8E0D1</accession>
<dbReference type="EMBL" id="MGIV01000014">
    <property type="protein sequence ID" value="OGM94232.1"/>
    <property type="molecule type" value="Genomic_DNA"/>
</dbReference>
<name>A0A1F8E0D1_9BACT</name>
<sequence length="141" mass="15644">MQTDPREIVNEIIQKRIAVLTGIIANKDDMESATLAVMQLGLIGTKESADALMSVAEQTSDTEMKDTIIQSLIIFSPFRNDYRERIERMCSDASDVEEAYAATTACNQRLLDPPLWQEIAEACASEFTRKLGAINDRGPSD</sequence>
<protein>
    <submittedName>
        <fullName evidence="1">Uncharacterized protein</fullName>
    </submittedName>
</protein>
<reference evidence="1 2" key="1">
    <citation type="journal article" date="2016" name="Nat. Commun.">
        <title>Thousands of microbial genomes shed light on interconnected biogeochemical processes in an aquifer system.</title>
        <authorList>
            <person name="Anantharaman K."/>
            <person name="Brown C.T."/>
            <person name="Hug L.A."/>
            <person name="Sharon I."/>
            <person name="Castelle C.J."/>
            <person name="Probst A.J."/>
            <person name="Thomas B.C."/>
            <person name="Singh A."/>
            <person name="Wilkins M.J."/>
            <person name="Karaoz U."/>
            <person name="Brodie E.L."/>
            <person name="Williams K.H."/>
            <person name="Hubbard S.S."/>
            <person name="Banfield J.F."/>
        </authorList>
    </citation>
    <scope>NUCLEOTIDE SEQUENCE [LARGE SCALE GENOMIC DNA]</scope>
</reference>
<evidence type="ECO:0000313" key="1">
    <source>
        <dbReference type="EMBL" id="OGM94232.1"/>
    </source>
</evidence>
<gene>
    <name evidence="1" type="ORF">A2610_02940</name>
</gene>
<evidence type="ECO:0000313" key="2">
    <source>
        <dbReference type="Proteomes" id="UP000179057"/>
    </source>
</evidence>
<dbReference type="AlphaFoldDB" id="A0A1F8E0D1"/>